<dbReference type="SUPFAM" id="SSF52283">
    <property type="entry name" value="Formate/glycerate dehydrogenase catalytic domain-like"/>
    <property type="match status" value="1"/>
</dbReference>
<dbReference type="GO" id="GO:0016618">
    <property type="term" value="F:hydroxypyruvate reductase [NAD(P)H] activity"/>
    <property type="evidence" value="ECO:0007669"/>
    <property type="project" value="UniProtKB-ARBA"/>
</dbReference>
<evidence type="ECO:0000256" key="1">
    <source>
        <dbReference type="ARBA" id="ARBA00022857"/>
    </source>
</evidence>
<evidence type="ECO:0000259" key="6">
    <source>
        <dbReference type="Pfam" id="PF00389"/>
    </source>
</evidence>
<keyword evidence="2 5" id="KW-0560">Oxidoreductase</keyword>
<feature type="domain" description="D-isomer specific 2-hydroxyacid dehydrogenase catalytic" evidence="6">
    <location>
        <begin position="53"/>
        <end position="324"/>
    </location>
</feature>
<dbReference type="Proteomes" id="UP000593562">
    <property type="component" value="Unassembled WGS sequence"/>
</dbReference>
<comment type="caution">
    <text evidence="8">The sequence shown here is derived from an EMBL/GenBank/DDBJ whole genome shotgun (WGS) entry which is preliminary data.</text>
</comment>
<protein>
    <recommendedName>
        <fullName evidence="4">glyoxylate reductase (NADP(+))</fullName>
        <ecNumber evidence="4">1.1.1.79</ecNumber>
    </recommendedName>
</protein>
<proteinExistence type="inferred from homology"/>
<dbReference type="GO" id="GO:0005829">
    <property type="term" value="C:cytosol"/>
    <property type="evidence" value="ECO:0007669"/>
    <property type="project" value="TreeGrafter"/>
</dbReference>
<evidence type="ECO:0000313" key="9">
    <source>
        <dbReference type="Proteomes" id="UP000593562"/>
    </source>
</evidence>
<evidence type="ECO:0000259" key="7">
    <source>
        <dbReference type="Pfam" id="PF02826"/>
    </source>
</evidence>
<accession>A0A7J7C836</accession>
<reference evidence="8 9" key="1">
    <citation type="journal article" date="2020" name="Nat. Commun.">
        <title>Genome of Tripterygium wilfordii and identification of cytochrome P450 involved in triptolide biosynthesis.</title>
        <authorList>
            <person name="Tu L."/>
            <person name="Su P."/>
            <person name="Zhang Z."/>
            <person name="Gao L."/>
            <person name="Wang J."/>
            <person name="Hu T."/>
            <person name="Zhou J."/>
            <person name="Zhang Y."/>
            <person name="Zhao Y."/>
            <person name="Liu Y."/>
            <person name="Song Y."/>
            <person name="Tong Y."/>
            <person name="Lu Y."/>
            <person name="Yang J."/>
            <person name="Xu C."/>
            <person name="Jia M."/>
            <person name="Peters R.J."/>
            <person name="Huang L."/>
            <person name="Gao W."/>
        </authorList>
    </citation>
    <scope>NUCLEOTIDE SEQUENCE [LARGE SCALE GENOMIC DNA]</scope>
    <source>
        <strain evidence="9">cv. XIE 37</strain>
        <tissue evidence="8">Leaf</tissue>
    </source>
</reference>
<keyword evidence="8" id="KW-0670">Pyruvate</keyword>
<dbReference type="InterPro" id="IPR006139">
    <property type="entry name" value="D-isomer_2_OHA_DH_cat_dom"/>
</dbReference>
<dbReference type="Gene3D" id="3.40.50.720">
    <property type="entry name" value="NAD(P)-binding Rossmann-like Domain"/>
    <property type="match status" value="2"/>
</dbReference>
<dbReference type="PANTHER" id="PTHR10996">
    <property type="entry name" value="2-HYDROXYACID DEHYDROGENASE-RELATED"/>
    <property type="match status" value="1"/>
</dbReference>
<sequence>MVGKQKGGHQEQEPFTILIHRFPAFNLFFCTSLREHYRLLDPHNSPEESVHSYLSREAQKVRALVCVGHTPLKSDVLGLLPSLELVVGSSAGVEHIDLPECRRRGIAVTNAGTAFSEDVADCAIALLIDVLRRVSSGDRYVRSGLWPKCGHIALGSKLGGKRIGIIGLGNIGSEIAKRLLAFGCSIAYNSRKKKVSVPFPFYANVRDLAANSDVLVLCCSLTNETYHIINTDVMKALGKDGVVINVGRGGLVDEKELVRSLVGGEIGGAGLDVFEDEPDVPKELCELDNVVLSPHASVLTPESFEALHDTVLANLNAFFSNKPLVSPFPNE</sequence>
<dbReference type="OrthoDB" id="298012at2759"/>
<dbReference type="EMBL" id="JAAARO010000020">
    <property type="protein sequence ID" value="KAF5729926.1"/>
    <property type="molecule type" value="Genomic_DNA"/>
</dbReference>
<evidence type="ECO:0000256" key="3">
    <source>
        <dbReference type="ARBA" id="ARBA00023027"/>
    </source>
</evidence>
<dbReference type="FunFam" id="3.40.50.720:FF:000213">
    <property type="entry name" value="Putative 2-hydroxyacid dehydrogenase"/>
    <property type="match status" value="1"/>
</dbReference>
<evidence type="ECO:0000256" key="4">
    <source>
        <dbReference type="ARBA" id="ARBA00066661"/>
    </source>
</evidence>
<dbReference type="Pfam" id="PF00389">
    <property type="entry name" value="2-Hacid_dh"/>
    <property type="match status" value="1"/>
</dbReference>
<keyword evidence="9" id="KW-1185">Reference proteome</keyword>
<feature type="domain" description="D-isomer specific 2-hydroxyacid dehydrogenase NAD-binding" evidence="7">
    <location>
        <begin position="124"/>
        <end position="296"/>
    </location>
</feature>
<keyword evidence="3" id="KW-0520">NAD</keyword>
<comment type="similarity">
    <text evidence="5">Belongs to the D-isomer specific 2-hydroxyacid dehydrogenase family.</text>
</comment>
<dbReference type="CDD" id="cd12156">
    <property type="entry name" value="HPPR"/>
    <property type="match status" value="1"/>
</dbReference>
<dbReference type="InterPro" id="IPR050223">
    <property type="entry name" value="D-isomer_2-hydroxyacid_DH"/>
</dbReference>
<dbReference type="GO" id="GO:0030267">
    <property type="term" value="F:glyoxylate reductase (NADPH) activity"/>
    <property type="evidence" value="ECO:0007669"/>
    <property type="project" value="UniProtKB-EC"/>
</dbReference>
<evidence type="ECO:0000313" key="8">
    <source>
        <dbReference type="EMBL" id="KAF5729926.1"/>
    </source>
</evidence>
<gene>
    <name evidence="8" type="ORF">HS088_TW20G00293</name>
</gene>
<name>A0A7J7C836_TRIWF</name>
<dbReference type="PANTHER" id="PTHR10996:SF268">
    <property type="entry name" value="GLYOXYLATE_HYDROXYPYRUVATE REDUCTASE HPR3"/>
    <property type="match status" value="1"/>
</dbReference>
<dbReference type="GO" id="GO:0009853">
    <property type="term" value="P:photorespiration"/>
    <property type="evidence" value="ECO:0007669"/>
    <property type="project" value="UniProtKB-ARBA"/>
</dbReference>
<evidence type="ECO:0000256" key="5">
    <source>
        <dbReference type="RuleBase" id="RU003719"/>
    </source>
</evidence>
<organism evidence="8 9">
    <name type="scientific">Tripterygium wilfordii</name>
    <name type="common">Thunder God vine</name>
    <dbReference type="NCBI Taxonomy" id="458696"/>
    <lineage>
        <taxon>Eukaryota</taxon>
        <taxon>Viridiplantae</taxon>
        <taxon>Streptophyta</taxon>
        <taxon>Embryophyta</taxon>
        <taxon>Tracheophyta</taxon>
        <taxon>Spermatophyta</taxon>
        <taxon>Magnoliopsida</taxon>
        <taxon>eudicotyledons</taxon>
        <taxon>Gunneridae</taxon>
        <taxon>Pentapetalae</taxon>
        <taxon>rosids</taxon>
        <taxon>fabids</taxon>
        <taxon>Celastrales</taxon>
        <taxon>Celastraceae</taxon>
        <taxon>Tripterygium</taxon>
    </lineage>
</organism>
<dbReference type="InParanoid" id="A0A7J7C836"/>
<dbReference type="InterPro" id="IPR006140">
    <property type="entry name" value="D-isomer_DH_NAD-bd"/>
</dbReference>
<dbReference type="InterPro" id="IPR036291">
    <property type="entry name" value="NAD(P)-bd_dom_sf"/>
</dbReference>
<keyword evidence="1" id="KW-0521">NADP</keyword>
<dbReference type="Pfam" id="PF02826">
    <property type="entry name" value="2-Hacid_dh_C"/>
    <property type="match status" value="1"/>
</dbReference>
<dbReference type="EC" id="1.1.1.79" evidence="4"/>
<dbReference type="GO" id="GO:0051287">
    <property type="term" value="F:NAD binding"/>
    <property type="evidence" value="ECO:0007669"/>
    <property type="project" value="InterPro"/>
</dbReference>
<dbReference type="AlphaFoldDB" id="A0A7J7C836"/>
<dbReference type="SUPFAM" id="SSF51735">
    <property type="entry name" value="NAD(P)-binding Rossmann-fold domains"/>
    <property type="match status" value="1"/>
</dbReference>
<evidence type="ECO:0000256" key="2">
    <source>
        <dbReference type="ARBA" id="ARBA00023002"/>
    </source>
</evidence>